<dbReference type="RefSeq" id="WP_304995689.1">
    <property type="nucleotide sequence ID" value="NZ_CP101717.1"/>
</dbReference>
<dbReference type="PANTHER" id="PTHR19328">
    <property type="entry name" value="HEDGEHOG-INTERACTING PROTEIN"/>
    <property type="match status" value="1"/>
</dbReference>
<dbReference type="PANTHER" id="PTHR19328:SF75">
    <property type="entry name" value="ALDOSE SUGAR DEHYDROGENASE YLII"/>
    <property type="match status" value="1"/>
</dbReference>
<dbReference type="InterPro" id="IPR011042">
    <property type="entry name" value="6-blade_b-propeller_TolB-like"/>
</dbReference>
<name>A0AB38YGH1_9GAMM</name>
<evidence type="ECO:0000259" key="2">
    <source>
        <dbReference type="Pfam" id="PF07995"/>
    </source>
</evidence>
<feature type="chain" id="PRO_5044254263" evidence="1">
    <location>
        <begin position="27"/>
        <end position="381"/>
    </location>
</feature>
<gene>
    <name evidence="3" type="ORF">NFC81_01085</name>
</gene>
<evidence type="ECO:0000256" key="1">
    <source>
        <dbReference type="SAM" id="SignalP"/>
    </source>
</evidence>
<reference evidence="3" key="1">
    <citation type="submission" date="2022-07" db="EMBL/GenBank/DDBJ databases">
        <title>Complete genome sequence of Salinispirillum sp. LH10-3-1 capable of multiple carbohydrate inversion isolated from a soda lake.</title>
        <authorList>
            <person name="Liu J."/>
            <person name="Zhai Y."/>
            <person name="Zhang H."/>
            <person name="Yang H."/>
            <person name="Qu J."/>
            <person name="Li J."/>
        </authorList>
    </citation>
    <scope>NUCLEOTIDE SEQUENCE</scope>
    <source>
        <strain evidence="3">LH 10-3-1</strain>
    </source>
</reference>
<sequence>MNTKSSKYWIFLFGCALCGSALLSLAGAARGVALEPVWENLPQITSGHYLPHAPQQLLVTQKTGEVRWLHEGSGRSEVVHRFRVATHGELGLLALVLHPDFPADPRVFVHINPDSATPRSQILQLRWSQTPGRTPVLQQAEVLLDVVQPYSNHNGGGLAFGPDGQLYVGFGDGGSNNDTARRAQNPASLLGKILRLNVDERRPGVPYAIPPDNPFVAQPEVRPELWASGVRNPIDLTFDTRGQLWVADAGLADEQEINRVVRGDNLGWRCYLGQRAFERDVECAGIVHQPPVLTYELRGEQRVTGGLWYRGDTQPWLRDHYLFADFMQGYVWAMDDAHRRHELGRWDIHPSSFIERPNGDVLIADFVGGTLYRLIDAASAQ</sequence>
<dbReference type="InterPro" id="IPR011041">
    <property type="entry name" value="Quinoprot_gluc/sorb_DH_b-prop"/>
</dbReference>
<feature type="domain" description="Glucose/Sorbosone dehydrogenase" evidence="2">
    <location>
        <begin position="55"/>
        <end position="335"/>
    </location>
</feature>
<dbReference type="EMBL" id="CP101717">
    <property type="protein sequence ID" value="WLD58403.1"/>
    <property type="molecule type" value="Genomic_DNA"/>
</dbReference>
<dbReference type="InterPro" id="IPR012938">
    <property type="entry name" value="Glc/Sorbosone_DH"/>
</dbReference>
<dbReference type="AlphaFoldDB" id="A0AB38YGH1"/>
<dbReference type="Gene3D" id="2.120.10.30">
    <property type="entry name" value="TolB, C-terminal domain"/>
    <property type="match status" value="1"/>
</dbReference>
<keyword evidence="1" id="KW-0732">Signal</keyword>
<dbReference type="Pfam" id="PF07995">
    <property type="entry name" value="GSDH"/>
    <property type="match status" value="1"/>
</dbReference>
<organism evidence="3">
    <name type="scientific">Salinispirillum sp. LH 10-3-1</name>
    <dbReference type="NCBI Taxonomy" id="2952525"/>
    <lineage>
        <taxon>Bacteria</taxon>
        <taxon>Pseudomonadati</taxon>
        <taxon>Pseudomonadota</taxon>
        <taxon>Gammaproteobacteria</taxon>
        <taxon>Oceanospirillales</taxon>
        <taxon>Saccharospirillaceae</taxon>
        <taxon>Salinispirillum</taxon>
    </lineage>
</organism>
<feature type="signal peptide" evidence="1">
    <location>
        <begin position="1"/>
        <end position="26"/>
    </location>
</feature>
<dbReference type="SUPFAM" id="SSF50952">
    <property type="entry name" value="Soluble quinoprotein glucose dehydrogenase"/>
    <property type="match status" value="1"/>
</dbReference>
<accession>A0AB38YGH1</accession>
<proteinExistence type="predicted"/>
<protein>
    <submittedName>
        <fullName evidence="3">PQQ-dependent sugar dehydrogenase</fullName>
    </submittedName>
</protein>
<evidence type="ECO:0000313" key="3">
    <source>
        <dbReference type="EMBL" id="WLD58403.1"/>
    </source>
</evidence>